<keyword evidence="7" id="KW-1185">Reference proteome</keyword>
<comment type="similarity">
    <text evidence="1">Belongs to the annexin family.</text>
</comment>
<reference evidence="6 7" key="1">
    <citation type="journal article" date="2018" name="Nat. Ecol. Evol.">
        <title>Shark genomes provide insights into elasmobranch evolution and the origin of vertebrates.</title>
        <authorList>
            <person name="Hara Y"/>
            <person name="Yamaguchi K"/>
            <person name="Onimaru K"/>
            <person name="Kadota M"/>
            <person name="Koyanagi M"/>
            <person name="Keeley SD"/>
            <person name="Tatsumi K"/>
            <person name="Tanaka K"/>
            <person name="Motone F"/>
            <person name="Kageyama Y"/>
            <person name="Nozu R"/>
            <person name="Adachi N"/>
            <person name="Nishimura O"/>
            <person name="Nakagawa R"/>
            <person name="Tanegashima C"/>
            <person name="Kiyatake I"/>
            <person name="Matsumoto R"/>
            <person name="Murakumo K"/>
            <person name="Nishida K"/>
            <person name="Terakita A"/>
            <person name="Kuratani S"/>
            <person name="Sato K"/>
            <person name="Hyodo S Kuraku.S."/>
        </authorList>
    </citation>
    <scope>NUCLEOTIDE SEQUENCE [LARGE SCALE GENOMIC DNA]</scope>
</reference>
<sequence length="87" mass="9642">LANRELLKAVDREFSGDVRDGMQAIVQCVVNRPAFFAEKLYKSMKGLGTSDSTLIRVVVTRSEVMSPQLCKLTPHPHPTEGQVQVSE</sequence>
<dbReference type="PANTHER" id="PTHR10502:SF239">
    <property type="entry name" value="ANNEXIN A7"/>
    <property type="match status" value="1"/>
</dbReference>
<dbReference type="EMBL" id="BFAA01005661">
    <property type="protein sequence ID" value="GCB66384.1"/>
    <property type="molecule type" value="Genomic_DNA"/>
</dbReference>
<evidence type="ECO:0000313" key="7">
    <source>
        <dbReference type="Proteomes" id="UP000288216"/>
    </source>
</evidence>
<evidence type="ECO:0008006" key="8">
    <source>
        <dbReference type="Google" id="ProtNLM"/>
    </source>
</evidence>
<accession>A0A401NZV1</accession>
<proteinExistence type="inferred from homology"/>
<keyword evidence="5" id="KW-0111">Calcium/phospholipid-binding</keyword>
<dbReference type="GO" id="GO:0012506">
    <property type="term" value="C:vesicle membrane"/>
    <property type="evidence" value="ECO:0007669"/>
    <property type="project" value="TreeGrafter"/>
</dbReference>
<evidence type="ECO:0000256" key="4">
    <source>
        <dbReference type="ARBA" id="ARBA00023216"/>
    </source>
</evidence>
<dbReference type="PANTHER" id="PTHR10502">
    <property type="entry name" value="ANNEXIN"/>
    <property type="match status" value="1"/>
</dbReference>
<gene>
    <name evidence="6" type="ORF">scyTo_0012000</name>
</gene>
<comment type="caution">
    <text evidence="6">The sequence shown here is derived from an EMBL/GenBank/DDBJ whole genome shotgun (WGS) entry which is preliminary data.</text>
</comment>
<evidence type="ECO:0000256" key="5">
    <source>
        <dbReference type="ARBA" id="ARBA00023302"/>
    </source>
</evidence>
<dbReference type="GO" id="GO:0005886">
    <property type="term" value="C:plasma membrane"/>
    <property type="evidence" value="ECO:0007669"/>
    <property type="project" value="TreeGrafter"/>
</dbReference>
<dbReference type="GO" id="GO:0001786">
    <property type="term" value="F:phosphatidylserine binding"/>
    <property type="evidence" value="ECO:0007669"/>
    <property type="project" value="TreeGrafter"/>
</dbReference>
<dbReference type="OrthoDB" id="37886at2759"/>
<evidence type="ECO:0000256" key="2">
    <source>
        <dbReference type="ARBA" id="ARBA00022737"/>
    </source>
</evidence>
<dbReference type="SUPFAM" id="SSF47874">
    <property type="entry name" value="Annexin"/>
    <property type="match status" value="1"/>
</dbReference>
<feature type="non-terminal residue" evidence="6">
    <location>
        <position position="1"/>
    </location>
</feature>
<dbReference type="AlphaFoldDB" id="A0A401NZV1"/>
<keyword evidence="4" id="KW-0041">Annexin</keyword>
<dbReference type="GO" id="GO:0005544">
    <property type="term" value="F:calcium-dependent phospholipid binding"/>
    <property type="evidence" value="ECO:0007669"/>
    <property type="project" value="UniProtKB-KW"/>
</dbReference>
<keyword evidence="2" id="KW-0677">Repeat</keyword>
<dbReference type="GO" id="GO:0005509">
    <property type="term" value="F:calcium ion binding"/>
    <property type="evidence" value="ECO:0007669"/>
    <property type="project" value="InterPro"/>
</dbReference>
<keyword evidence="3" id="KW-0106">Calcium</keyword>
<dbReference type="STRING" id="75743.A0A401NZV1"/>
<dbReference type="PROSITE" id="PS51897">
    <property type="entry name" value="ANNEXIN_2"/>
    <property type="match status" value="1"/>
</dbReference>
<dbReference type="Proteomes" id="UP000288216">
    <property type="component" value="Unassembled WGS sequence"/>
</dbReference>
<dbReference type="InterPro" id="IPR018502">
    <property type="entry name" value="Annexin_repeat"/>
</dbReference>
<dbReference type="Pfam" id="PF00191">
    <property type="entry name" value="Annexin"/>
    <property type="match status" value="1"/>
</dbReference>
<evidence type="ECO:0000256" key="1">
    <source>
        <dbReference type="ARBA" id="ARBA00007831"/>
    </source>
</evidence>
<dbReference type="InterPro" id="IPR037104">
    <property type="entry name" value="Annexin_sf"/>
</dbReference>
<dbReference type="GO" id="GO:0005737">
    <property type="term" value="C:cytoplasm"/>
    <property type="evidence" value="ECO:0007669"/>
    <property type="project" value="TreeGrafter"/>
</dbReference>
<organism evidence="6 7">
    <name type="scientific">Scyliorhinus torazame</name>
    <name type="common">Cloudy catshark</name>
    <name type="synonym">Catulus torazame</name>
    <dbReference type="NCBI Taxonomy" id="75743"/>
    <lineage>
        <taxon>Eukaryota</taxon>
        <taxon>Metazoa</taxon>
        <taxon>Chordata</taxon>
        <taxon>Craniata</taxon>
        <taxon>Vertebrata</taxon>
        <taxon>Chondrichthyes</taxon>
        <taxon>Elasmobranchii</taxon>
        <taxon>Galeomorphii</taxon>
        <taxon>Galeoidea</taxon>
        <taxon>Carcharhiniformes</taxon>
        <taxon>Scyliorhinidae</taxon>
        <taxon>Scyliorhinus</taxon>
    </lineage>
</organism>
<name>A0A401NZV1_SCYTO</name>
<dbReference type="GO" id="GO:0005634">
    <property type="term" value="C:nucleus"/>
    <property type="evidence" value="ECO:0007669"/>
    <property type="project" value="TreeGrafter"/>
</dbReference>
<protein>
    <recommendedName>
        <fullName evidence="8">Annexin</fullName>
    </recommendedName>
</protein>
<evidence type="ECO:0000256" key="3">
    <source>
        <dbReference type="ARBA" id="ARBA00022837"/>
    </source>
</evidence>
<dbReference type="Gene3D" id="1.10.220.10">
    <property type="entry name" value="Annexin"/>
    <property type="match status" value="1"/>
</dbReference>
<evidence type="ECO:0000313" key="6">
    <source>
        <dbReference type="EMBL" id="GCB66384.1"/>
    </source>
</evidence>